<dbReference type="SUPFAM" id="SSF53850">
    <property type="entry name" value="Periplasmic binding protein-like II"/>
    <property type="match status" value="1"/>
</dbReference>
<evidence type="ECO:0000256" key="2">
    <source>
        <dbReference type="ARBA" id="ARBA00023015"/>
    </source>
</evidence>
<protein>
    <submittedName>
        <fullName evidence="6">LysR family transcriptional regulator</fullName>
    </submittedName>
</protein>
<gene>
    <name evidence="6" type="ORF">AU467_15440</name>
</gene>
<feature type="domain" description="HTH lysR-type" evidence="5">
    <location>
        <begin position="6"/>
        <end position="63"/>
    </location>
</feature>
<dbReference type="InterPro" id="IPR058163">
    <property type="entry name" value="LysR-type_TF_proteobact-type"/>
</dbReference>
<dbReference type="NCBIfam" id="NF008352">
    <property type="entry name" value="PRK11139.1"/>
    <property type="match status" value="1"/>
</dbReference>
<evidence type="ECO:0000313" key="6">
    <source>
        <dbReference type="EMBL" id="KUM27778.1"/>
    </source>
</evidence>
<dbReference type="InterPro" id="IPR000847">
    <property type="entry name" value="LysR_HTH_N"/>
</dbReference>
<dbReference type="Proteomes" id="UP000053176">
    <property type="component" value="Unassembled WGS sequence"/>
</dbReference>
<dbReference type="GO" id="GO:0003700">
    <property type="term" value="F:DNA-binding transcription factor activity"/>
    <property type="evidence" value="ECO:0007669"/>
    <property type="project" value="InterPro"/>
</dbReference>
<keyword evidence="3" id="KW-0238">DNA-binding</keyword>
<dbReference type="InterPro" id="IPR036390">
    <property type="entry name" value="WH_DNA-bd_sf"/>
</dbReference>
<accession>A0A101KVK6</accession>
<reference evidence="6 7" key="1">
    <citation type="submission" date="2015-12" db="EMBL/GenBank/DDBJ databases">
        <title>Draft genome sequence of Mesorhizobium sp. UFLA 01-765, a multitolerant efficient symbiont and plant-growth promoting strain isolated from Zn-mining soil using Leucaena leucocephala as a trap plant.</title>
        <authorList>
            <person name="Rangel W.M."/>
            <person name="Thijs S."/>
            <person name="Longatti S.M."/>
            <person name="Moreira F.M."/>
            <person name="Weyens N."/>
            <person name="Vangronsveld J."/>
            <person name="Van Hamme J.D."/>
            <person name="Bottos E.M."/>
            <person name="Rineau F."/>
        </authorList>
    </citation>
    <scope>NUCLEOTIDE SEQUENCE [LARGE SCALE GENOMIC DNA]</scope>
    <source>
        <strain evidence="6 7">UFLA 01-765</strain>
    </source>
</reference>
<dbReference type="PANTHER" id="PTHR30537:SF74">
    <property type="entry name" value="HTH-TYPE TRANSCRIPTIONAL REGULATOR TRPI"/>
    <property type="match status" value="1"/>
</dbReference>
<proteinExistence type="inferred from homology"/>
<dbReference type="OrthoDB" id="9807765at2"/>
<dbReference type="AlphaFoldDB" id="A0A101KVK6"/>
<dbReference type="EMBL" id="LPWA01000068">
    <property type="protein sequence ID" value="KUM27778.1"/>
    <property type="molecule type" value="Genomic_DNA"/>
</dbReference>
<dbReference type="CDD" id="cd08432">
    <property type="entry name" value="PBP2_GcdR_TrpI_HvrB_AmpR_like"/>
    <property type="match status" value="1"/>
</dbReference>
<evidence type="ECO:0000259" key="5">
    <source>
        <dbReference type="PROSITE" id="PS50931"/>
    </source>
</evidence>
<sequence>MPEQLPPLQTLRAFEATGRRLSMTLAAAELHLTHGAVSRQIKALEDHLGVQLFRRMTRRIELTDAGASFFSAVTHLLSELAREAENVRRKNDDTRLVVSSGVSFASKWLTSRLHKLMARYPDFEVHLEVTDAVVDFANGHVDVALRYGNGQYPVAAAERIMNETVSPVCAPEYRDRMGGLRSPGELAECQLIHEIGMNTTWERWFSMMELPYPRTRGPGYSLGSMSIEAAIRGEGVALGRSVLVAEDLAAGRLVELFSAKLEVEWGYDLVYRIGNQDHPKVRAFRNWIADEVREFTSTNFLR</sequence>
<dbReference type="PANTHER" id="PTHR30537">
    <property type="entry name" value="HTH-TYPE TRANSCRIPTIONAL REGULATOR"/>
    <property type="match status" value="1"/>
</dbReference>
<dbReference type="GO" id="GO:0006351">
    <property type="term" value="P:DNA-templated transcription"/>
    <property type="evidence" value="ECO:0007669"/>
    <property type="project" value="TreeGrafter"/>
</dbReference>
<dbReference type="Gene3D" id="1.10.10.10">
    <property type="entry name" value="Winged helix-like DNA-binding domain superfamily/Winged helix DNA-binding domain"/>
    <property type="match status" value="1"/>
</dbReference>
<keyword evidence="2" id="KW-0805">Transcription regulation</keyword>
<dbReference type="PRINTS" id="PR00039">
    <property type="entry name" value="HTHLYSR"/>
</dbReference>
<dbReference type="Pfam" id="PF03466">
    <property type="entry name" value="LysR_substrate"/>
    <property type="match status" value="1"/>
</dbReference>
<comment type="caution">
    <text evidence="6">The sequence shown here is derived from an EMBL/GenBank/DDBJ whole genome shotgun (WGS) entry which is preliminary data.</text>
</comment>
<keyword evidence="4" id="KW-0804">Transcription</keyword>
<evidence type="ECO:0000256" key="1">
    <source>
        <dbReference type="ARBA" id="ARBA00009437"/>
    </source>
</evidence>
<dbReference type="Pfam" id="PF00126">
    <property type="entry name" value="HTH_1"/>
    <property type="match status" value="1"/>
</dbReference>
<name>A0A101KVK6_RHILI</name>
<comment type="similarity">
    <text evidence="1">Belongs to the LysR transcriptional regulatory family.</text>
</comment>
<dbReference type="FunFam" id="1.10.10.10:FF:000001">
    <property type="entry name" value="LysR family transcriptional regulator"/>
    <property type="match status" value="1"/>
</dbReference>
<evidence type="ECO:0000256" key="3">
    <source>
        <dbReference type="ARBA" id="ARBA00023125"/>
    </source>
</evidence>
<dbReference type="InterPro" id="IPR005119">
    <property type="entry name" value="LysR_subst-bd"/>
</dbReference>
<dbReference type="PROSITE" id="PS50931">
    <property type="entry name" value="HTH_LYSR"/>
    <property type="match status" value="1"/>
</dbReference>
<dbReference type="GO" id="GO:0043565">
    <property type="term" value="F:sequence-specific DNA binding"/>
    <property type="evidence" value="ECO:0007669"/>
    <property type="project" value="TreeGrafter"/>
</dbReference>
<evidence type="ECO:0000256" key="4">
    <source>
        <dbReference type="ARBA" id="ARBA00023163"/>
    </source>
</evidence>
<dbReference type="SUPFAM" id="SSF46785">
    <property type="entry name" value="Winged helix' DNA-binding domain"/>
    <property type="match status" value="1"/>
</dbReference>
<organism evidence="6 7">
    <name type="scientific">Rhizobium loti</name>
    <name type="common">Mesorhizobium loti</name>
    <dbReference type="NCBI Taxonomy" id="381"/>
    <lineage>
        <taxon>Bacteria</taxon>
        <taxon>Pseudomonadati</taxon>
        <taxon>Pseudomonadota</taxon>
        <taxon>Alphaproteobacteria</taxon>
        <taxon>Hyphomicrobiales</taxon>
        <taxon>Phyllobacteriaceae</taxon>
        <taxon>Mesorhizobium</taxon>
    </lineage>
</organism>
<dbReference type="Gene3D" id="3.40.190.10">
    <property type="entry name" value="Periplasmic binding protein-like II"/>
    <property type="match status" value="2"/>
</dbReference>
<dbReference type="InterPro" id="IPR036388">
    <property type="entry name" value="WH-like_DNA-bd_sf"/>
</dbReference>
<evidence type="ECO:0000313" key="7">
    <source>
        <dbReference type="Proteomes" id="UP000053176"/>
    </source>
</evidence>